<evidence type="ECO:0000256" key="6">
    <source>
        <dbReference type="ARBA" id="ARBA00012963"/>
    </source>
</evidence>
<dbReference type="PANTHER" id="PTHR20858:SF17">
    <property type="entry name" value="HYDROXYMETHYLPYRIMIDINE_PHOSPHOMETHYLPYRIMIDINE KINASE THI20-RELATED"/>
    <property type="match status" value="1"/>
</dbReference>
<dbReference type="STRING" id="1423803.FD13_GL000106"/>
<dbReference type="SUPFAM" id="SSF53613">
    <property type="entry name" value="Ribokinase-like"/>
    <property type="match status" value="1"/>
</dbReference>
<keyword evidence="18" id="KW-1185">Reference proteome</keyword>
<dbReference type="GO" id="GO:0008902">
    <property type="term" value="F:hydroxymethylpyrimidine kinase activity"/>
    <property type="evidence" value="ECO:0007669"/>
    <property type="project" value="UniProtKB-EC"/>
</dbReference>
<dbReference type="InterPro" id="IPR029056">
    <property type="entry name" value="Ribokinase-like"/>
</dbReference>
<dbReference type="NCBIfam" id="TIGR00097">
    <property type="entry name" value="HMP-P_kinase"/>
    <property type="match status" value="1"/>
</dbReference>
<feature type="domain" description="Pyridoxamine kinase/Phosphomethylpyrimidine kinase" evidence="16">
    <location>
        <begin position="21"/>
        <end position="268"/>
    </location>
</feature>
<comment type="catalytic activity">
    <reaction evidence="2">
        <text>4-amino-2-methyl-5-(phosphooxymethyl)pyrimidine + ATP = 4-amino-2-methyl-5-(diphosphooxymethyl)pyrimidine + ADP</text>
        <dbReference type="Rhea" id="RHEA:19893"/>
        <dbReference type="ChEBI" id="CHEBI:30616"/>
        <dbReference type="ChEBI" id="CHEBI:57841"/>
        <dbReference type="ChEBI" id="CHEBI:58354"/>
        <dbReference type="ChEBI" id="CHEBI:456216"/>
        <dbReference type="EC" id="2.7.4.7"/>
    </reaction>
</comment>
<name>A0A0R2DJN7_9LACO</name>
<comment type="similarity">
    <text evidence="4">Belongs to the ThiD family.</text>
</comment>
<comment type="catalytic activity">
    <reaction evidence="1">
        <text>4-amino-5-hydroxymethyl-2-methylpyrimidine + ATP = 4-amino-2-methyl-5-(phosphooxymethyl)pyrimidine + ADP + H(+)</text>
        <dbReference type="Rhea" id="RHEA:23096"/>
        <dbReference type="ChEBI" id="CHEBI:15378"/>
        <dbReference type="ChEBI" id="CHEBI:16892"/>
        <dbReference type="ChEBI" id="CHEBI:30616"/>
        <dbReference type="ChEBI" id="CHEBI:58354"/>
        <dbReference type="ChEBI" id="CHEBI:456216"/>
        <dbReference type="EC" id="2.7.1.49"/>
    </reaction>
</comment>
<dbReference type="GO" id="GO:0008972">
    <property type="term" value="F:phosphomethylpyrimidine kinase activity"/>
    <property type="evidence" value="ECO:0007669"/>
    <property type="project" value="UniProtKB-EC"/>
</dbReference>
<sequence length="285" mass="30734">MEAKQLMINSTPQALTIAGSDSDGSAGMQADLHTFFTRNVYGASVITACVAGNSYGIHASVPMPTDFIDQEFQDLTDDYHIKASKTGMLADSELIKNVVKNYQKGDFGPLVVDPVIMTKHGSQLLEESAFDTLRMALLPLATVITPNFYESQKIAEMTIRTDDDTITAAHKIQAMGAKNVIAKGAHSDSNQTVVRDYVLLESGEGFWLSEPYHDTDRVNGTGDSLSACITAELAKGTPIKMAIQIAKQFVNTAIGDPIQVGHKFGPINHWAAQAAKIDLTPATED</sequence>
<keyword evidence="11" id="KW-0067">ATP-binding</keyword>
<dbReference type="AlphaFoldDB" id="A0A0R2DJN7"/>
<dbReference type="Proteomes" id="UP000051589">
    <property type="component" value="Unassembled WGS sequence"/>
</dbReference>
<evidence type="ECO:0000256" key="11">
    <source>
        <dbReference type="ARBA" id="ARBA00022840"/>
    </source>
</evidence>
<evidence type="ECO:0000256" key="13">
    <source>
        <dbReference type="ARBA" id="ARBA00037917"/>
    </source>
</evidence>
<dbReference type="GO" id="GO:0005524">
    <property type="term" value="F:ATP binding"/>
    <property type="evidence" value="ECO:0007669"/>
    <property type="project" value="UniProtKB-KW"/>
</dbReference>
<reference evidence="17 18" key="1">
    <citation type="journal article" date="2015" name="Genome Announc.">
        <title>Expanding the biotechnology potential of lactobacilli through comparative genomics of 213 strains and associated genera.</title>
        <authorList>
            <person name="Sun Z."/>
            <person name="Harris H.M."/>
            <person name="McCann A."/>
            <person name="Guo C."/>
            <person name="Argimon S."/>
            <person name="Zhang W."/>
            <person name="Yang X."/>
            <person name="Jeffery I.B."/>
            <person name="Cooney J.C."/>
            <person name="Kagawa T.F."/>
            <person name="Liu W."/>
            <person name="Song Y."/>
            <person name="Salvetti E."/>
            <person name="Wrobel A."/>
            <person name="Rasinkangas P."/>
            <person name="Parkhill J."/>
            <person name="Rea M.C."/>
            <person name="O'Sullivan O."/>
            <person name="Ritari J."/>
            <person name="Douillard F.P."/>
            <person name="Paul Ross R."/>
            <person name="Yang R."/>
            <person name="Briner A.E."/>
            <person name="Felis G.E."/>
            <person name="de Vos W.M."/>
            <person name="Barrangou R."/>
            <person name="Klaenhammer T.R."/>
            <person name="Caufield P.W."/>
            <person name="Cui Y."/>
            <person name="Zhang H."/>
            <person name="O'Toole P.W."/>
        </authorList>
    </citation>
    <scope>NUCLEOTIDE SEQUENCE [LARGE SCALE GENOMIC DNA]</scope>
    <source>
        <strain evidence="17 18">DSM 21775</strain>
    </source>
</reference>
<evidence type="ECO:0000259" key="16">
    <source>
        <dbReference type="Pfam" id="PF08543"/>
    </source>
</evidence>
<gene>
    <name evidence="17" type="ORF">FD13_GL000106</name>
</gene>
<keyword evidence="9" id="KW-0547">Nucleotide-binding</keyword>
<keyword evidence="8" id="KW-0808">Transferase</keyword>
<dbReference type="PANTHER" id="PTHR20858">
    <property type="entry name" value="PHOSPHOMETHYLPYRIMIDINE KINASE"/>
    <property type="match status" value="1"/>
</dbReference>
<dbReference type="EC" id="2.7.4.7" evidence="6"/>
<dbReference type="EMBL" id="AYZH01000001">
    <property type="protein sequence ID" value="KRN03323.1"/>
    <property type="molecule type" value="Genomic_DNA"/>
</dbReference>
<dbReference type="Gene3D" id="3.40.1190.20">
    <property type="match status" value="1"/>
</dbReference>
<evidence type="ECO:0000256" key="5">
    <source>
        <dbReference type="ARBA" id="ARBA00012135"/>
    </source>
</evidence>
<dbReference type="GO" id="GO:0005829">
    <property type="term" value="C:cytosol"/>
    <property type="evidence" value="ECO:0007669"/>
    <property type="project" value="TreeGrafter"/>
</dbReference>
<dbReference type="FunFam" id="3.40.1190.20:FF:000003">
    <property type="entry name" value="Phosphomethylpyrimidine kinase ThiD"/>
    <property type="match status" value="1"/>
</dbReference>
<dbReference type="InterPro" id="IPR013749">
    <property type="entry name" value="PM/HMP-P_kinase-1"/>
</dbReference>
<comment type="pathway">
    <text evidence="3">Cofactor biosynthesis; thiamine diphosphate biosynthesis; 4-amino-2-methyl-5-diphosphomethylpyrimidine from 5-amino-1-(5-phospho-D-ribosyl)imidazole: step 3/3.</text>
</comment>
<evidence type="ECO:0000256" key="8">
    <source>
        <dbReference type="ARBA" id="ARBA00022679"/>
    </source>
</evidence>
<accession>A0A0R2DJN7</accession>
<evidence type="ECO:0000256" key="14">
    <source>
        <dbReference type="ARBA" id="ARBA00042102"/>
    </source>
</evidence>
<comment type="caution">
    <text evidence="17">The sequence shown here is derived from an EMBL/GenBank/DDBJ whole genome shotgun (WGS) entry which is preliminary data.</text>
</comment>
<evidence type="ECO:0000256" key="4">
    <source>
        <dbReference type="ARBA" id="ARBA00009879"/>
    </source>
</evidence>
<keyword evidence="12" id="KW-0784">Thiamine biosynthesis</keyword>
<evidence type="ECO:0000256" key="2">
    <source>
        <dbReference type="ARBA" id="ARBA00000565"/>
    </source>
</evidence>
<evidence type="ECO:0000256" key="1">
    <source>
        <dbReference type="ARBA" id="ARBA00000151"/>
    </source>
</evidence>
<protein>
    <recommendedName>
        <fullName evidence="7">Hydroxymethylpyrimidine/phosphomethylpyrimidine kinase</fullName>
        <ecNumber evidence="5">2.7.1.49</ecNumber>
        <ecNumber evidence="6">2.7.4.7</ecNumber>
    </recommendedName>
    <alternativeName>
        <fullName evidence="14">Hydroxymethylpyrimidine kinase</fullName>
    </alternativeName>
    <alternativeName>
        <fullName evidence="15">Hydroxymethylpyrimidine phosphate kinase</fullName>
    </alternativeName>
</protein>
<dbReference type="InterPro" id="IPR004399">
    <property type="entry name" value="HMP/HMP-P_kinase_dom"/>
</dbReference>
<organism evidence="17 18">
    <name type="scientific">Levilactobacillus senmaizukei DSM 21775 = NBRC 103853</name>
    <dbReference type="NCBI Taxonomy" id="1423803"/>
    <lineage>
        <taxon>Bacteria</taxon>
        <taxon>Bacillati</taxon>
        <taxon>Bacillota</taxon>
        <taxon>Bacilli</taxon>
        <taxon>Lactobacillales</taxon>
        <taxon>Lactobacillaceae</taxon>
        <taxon>Levilactobacillus</taxon>
    </lineage>
</organism>
<evidence type="ECO:0000256" key="12">
    <source>
        <dbReference type="ARBA" id="ARBA00022977"/>
    </source>
</evidence>
<evidence type="ECO:0000313" key="17">
    <source>
        <dbReference type="EMBL" id="KRN03323.1"/>
    </source>
</evidence>
<dbReference type="GO" id="GO:0009228">
    <property type="term" value="P:thiamine biosynthetic process"/>
    <property type="evidence" value="ECO:0007669"/>
    <property type="project" value="UniProtKB-KW"/>
</dbReference>
<dbReference type="CDD" id="cd01169">
    <property type="entry name" value="HMPP_kinase"/>
    <property type="match status" value="1"/>
</dbReference>
<proteinExistence type="inferred from homology"/>
<evidence type="ECO:0000313" key="18">
    <source>
        <dbReference type="Proteomes" id="UP000051589"/>
    </source>
</evidence>
<evidence type="ECO:0000256" key="10">
    <source>
        <dbReference type="ARBA" id="ARBA00022777"/>
    </source>
</evidence>
<dbReference type="EC" id="2.7.1.49" evidence="5"/>
<dbReference type="Pfam" id="PF08543">
    <property type="entry name" value="Phos_pyr_kin"/>
    <property type="match status" value="1"/>
</dbReference>
<evidence type="ECO:0000256" key="9">
    <source>
        <dbReference type="ARBA" id="ARBA00022741"/>
    </source>
</evidence>
<keyword evidence="10 17" id="KW-0418">Kinase</keyword>
<evidence type="ECO:0000256" key="15">
    <source>
        <dbReference type="ARBA" id="ARBA00043176"/>
    </source>
</evidence>
<evidence type="ECO:0000256" key="3">
    <source>
        <dbReference type="ARBA" id="ARBA00004769"/>
    </source>
</evidence>
<evidence type="ECO:0000256" key="7">
    <source>
        <dbReference type="ARBA" id="ARBA00019161"/>
    </source>
</evidence>
<dbReference type="PATRIC" id="fig|1423803.3.peg.104"/>
<comment type="pathway">
    <text evidence="13">Cofactor biosynthesis; thiamine diphosphate biosynthesis; 4-amino-2-methyl-5-diphosphomethylpyrimidine from 5-amino-1-(5-phospho-D-ribosyl)imidazole: step 2/3.</text>
</comment>